<dbReference type="EMBL" id="SMMG02000004">
    <property type="protein sequence ID" value="KAA3476776.1"/>
    <property type="molecule type" value="Genomic_DNA"/>
</dbReference>
<protein>
    <submittedName>
        <fullName evidence="1">Copia protein</fullName>
    </submittedName>
</protein>
<name>A0A5B6W5T5_9ROSI</name>
<dbReference type="AlphaFoldDB" id="A0A5B6W5T5"/>
<sequence length="93" mass="10613">MINGSDDVNKLYQEKHHYKTTLVQKNLYIENNYVENNLACVEDCRPTSCFCIYLGGNLMAWRSKKQNVVSRSTAEAEYKSLANAVSEGITYSH</sequence>
<dbReference type="Proteomes" id="UP000325315">
    <property type="component" value="Unassembled WGS sequence"/>
</dbReference>
<proteinExistence type="predicted"/>
<dbReference type="PANTHER" id="PTHR11439:SF463">
    <property type="entry name" value="REVERSE TRANSCRIPTASE TY1_COPIA-TYPE DOMAIN-CONTAINING PROTEIN"/>
    <property type="match status" value="1"/>
</dbReference>
<comment type="caution">
    <text evidence="1">The sequence shown here is derived from an EMBL/GenBank/DDBJ whole genome shotgun (WGS) entry which is preliminary data.</text>
</comment>
<evidence type="ECO:0000313" key="2">
    <source>
        <dbReference type="Proteomes" id="UP000325315"/>
    </source>
</evidence>
<dbReference type="PANTHER" id="PTHR11439">
    <property type="entry name" value="GAG-POL-RELATED RETROTRANSPOSON"/>
    <property type="match status" value="1"/>
</dbReference>
<dbReference type="CDD" id="cd09272">
    <property type="entry name" value="RNase_HI_RT_Ty1"/>
    <property type="match status" value="1"/>
</dbReference>
<dbReference type="OrthoDB" id="1306039at2759"/>
<accession>A0A5B6W5T5</accession>
<gene>
    <name evidence="1" type="ORF">EPI10_010723</name>
</gene>
<keyword evidence="2" id="KW-1185">Reference proteome</keyword>
<reference evidence="2" key="1">
    <citation type="journal article" date="2019" name="Plant Biotechnol. J.">
        <title>Genome sequencing of the Australian wild diploid species Gossypium australe highlights disease resistance and delayed gland morphogenesis.</title>
        <authorList>
            <person name="Cai Y."/>
            <person name="Cai X."/>
            <person name="Wang Q."/>
            <person name="Wang P."/>
            <person name="Zhang Y."/>
            <person name="Cai C."/>
            <person name="Xu Y."/>
            <person name="Wang K."/>
            <person name="Zhou Z."/>
            <person name="Wang C."/>
            <person name="Geng S."/>
            <person name="Li B."/>
            <person name="Dong Q."/>
            <person name="Hou Y."/>
            <person name="Wang H."/>
            <person name="Ai P."/>
            <person name="Liu Z."/>
            <person name="Yi F."/>
            <person name="Sun M."/>
            <person name="An G."/>
            <person name="Cheng J."/>
            <person name="Zhang Y."/>
            <person name="Shi Q."/>
            <person name="Xie Y."/>
            <person name="Shi X."/>
            <person name="Chang Y."/>
            <person name="Huang F."/>
            <person name="Chen Y."/>
            <person name="Hong S."/>
            <person name="Mi L."/>
            <person name="Sun Q."/>
            <person name="Zhang L."/>
            <person name="Zhou B."/>
            <person name="Peng R."/>
            <person name="Zhang X."/>
            <person name="Liu F."/>
        </authorList>
    </citation>
    <scope>NUCLEOTIDE SEQUENCE [LARGE SCALE GENOMIC DNA]</scope>
    <source>
        <strain evidence="2">cv. PA1801</strain>
    </source>
</reference>
<evidence type="ECO:0000313" key="1">
    <source>
        <dbReference type="EMBL" id="KAA3476776.1"/>
    </source>
</evidence>
<organism evidence="1 2">
    <name type="scientific">Gossypium australe</name>
    <dbReference type="NCBI Taxonomy" id="47621"/>
    <lineage>
        <taxon>Eukaryota</taxon>
        <taxon>Viridiplantae</taxon>
        <taxon>Streptophyta</taxon>
        <taxon>Embryophyta</taxon>
        <taxon>Tracheophyta</taxon>
        <taxon>Spermatophyta</taxon>
        <taxon>Magnoliopsida</taxon>
        <taxon>eudicotyledons</taxon>
        <taxon>Gunneridae</taxon>
        <taxon>Pentapetalae</taxon>
        <taxon>rosids</taxon>
        <taxon>malvids</taxon>
        <taxon>Malvales</taxon>
        <taxon>Malvaceae</taxon>
        <taxon>Malvoideae</taxon>
        <taxon>Gossypium</taxon>
    </lineage>
</organism>